<dbReference type="GO" id="GO:0006351">
    <property type="term" value="P:DNA-templated transcription"/>
    <property type="evidence" value="ECO:0007669"/>
    <property type="project" value="InterPro"/>
</dbReference>
<name>A0A9Q0R680_ANAIG</name>
<dbReference type="GO" id="GO:0005634">
    <property type="term" value="C:nucleus"/>
    <property type="evidence" value="ECO:0007669"/>
    <property type="project" value="UniProtKB-SubCell"/>
</dbReference>
<dbReference type="GO" id="GO:0000428">
    <property type="term" value="C:DNA-directed RNA polymerase complex"/>
    <property type="evidence" value="ECO:0007669"/>
    <property type="project" value="UniProtKB-KW"/>
</dbReference>
<dbReference type="Pfam" id="PF14890">
    <property type="entry name" value="Intein_splicing"/>
    <property type="match status" value="1"/>
</dbReference>
<dbReference type="InterPro" id="IPR006141">
    <property type="entry name" value="Intein_N"/>
</dbReference>
<dbReference type="InterPro" id="IPR007642">
    <property type="entry name" value="RNA_pol_Rpb2_2"/>
</dbReference>
<evidence type="ECO:0000313" key="15">
    <source>
        <dbReference type="Proteomes" id="UP001149090"/>
    </source>
</evidence>
<keyword evidence="4 14" id="KW-0240">DNA-directed RNA polymerase</keyword>
<evidence type="ECO:0000256" key="10">
    <source>
        <dbReference type="ARBA" id="ARBA00023163"/>
    </source>
</evidence>
<evidence type="ECO:0000256" key="4">
    <source>
        <dbReference type="ARBA" id="ARBA00022478"/>
    </source>
</evidence>
<keyword evidence="15" id="KW-1185">Reference proteome</keyword>
<dbReference type="NCBIfam" id="TIGR01443">
    <property type="entry name" value="intein_Cterm"/>
    <property type="match status" value="1"/>
</dbReference>
<dbReference type="Proteomes" id="UP001149090">
    <property type="component" value="Unassembled WGS sequence"/>
</dbReference>
<comment type="subcellular location">
    <subcellularLocation>
        <location evidence="1">Nucleus</location>
    </subcellularLocation>
</comment>
<dbReference type="Pfam" id="PF04560">
    <property type="entry name" value="RNA_pol_Rpb2_7"/>
    <property type="match status" value="1"/>
</dbReference>
<comment type="caution">
    <text evidence="14">The sequence shown here is derived from an EMBL/GenBank/DDBJ whole genome shotgun (WGS) entry which is preliminary data.</text>
</comment>
<dbReference type="GO" id="GO:0016539">
    <property type="term" value="P:intein-mediated protein splicing"/>
    <property type="evidence" value="ECO:0007669"/>
    <property type="project" value="InterPro"/>
</dbReference>
<dbReference type="EC" id="2.7.7.6" evidence="3"/>
<dbReference type="FunFam" id="2.40.270.10:FF:000006">
    <property type="entry name" value="DNA-directed RNA polymerase subunit beta"/>
    <property type="match status" value="1"/>
</dbReference>
<keyword evidence="6" id="KW-0548">Nucleotidyltransferase</keyword>
<dbReference type="PROSITE" id="PS50817">
    <property type="entry name" value="INTEIN_N_TER"/>
    <property type="match status" value="2"/>
</dbReference>
<dbReference type="Pfam" id="PF06883">
    <property type="entry name" value="RNA_pol_Rpa2_4"/>
    <property type="match status" value="1"/>
</dbReference>
<evidence type="ECO:0000256" key="2">
    <source>
        <dbReference type="ARBA" id="ARBA00006835"/>
    </source>
</evidence>
<dbReference type="GO" id="GO:0003677">
    <property type="term" value="F:DNA binding"/>
    <property type="evidence" value="ECO:0007669"/>
    <property type="project" value="InterPro"/>
</dbReference>
<sequence length="2018" mass="233473">MDKLKELIAPHIESYNYAISKLNEAILDLRPGEIQTDPKSPSFLFWIRNISIQKPQRQDGSIQEKKVLLYPSECRRRGISYSGTLTAEIVLQITGDLGFYRTVTCELGKMPVMVLSKLCNLYGLTEEQLVEKKEEPFEMGGYFISNGLEKVFRMIIQSRKHYIFTLKRPKFTTKGPYYTQFATFIRCSRSDESSQQVYLHYLSNGVLMIRIIIQKQEFLIPAILILKCFVETSDKEIYDRITEFFPNNSFIAERVEVLLRDFQNYHLRNKSECLQYIGSRFRPLLFSPMSYTNTKCGEEFIRRFIFVHLNNFTQRDKNINLSTNIVIDNTKTNIYAAESQMQDQNDSPDEDEAILQEGEEISININSDSNRAKFDLMITMIHKLYSLVLGEIGQDNSDSPSFQEVLLPGHLYLTFFKQKLQEWIFQQVNVMKKMAGIQTSSLKYKRRKQKKELSEEEKRRESQIRKLNPDYLGKSTFYDANFFLKCLKKNSFDIGKKFDFLIATGNADLIDNAGLPQQAGLSIIAEKINFLRYVSHFRSIHRGSFFSTMKTTKIRRLLPEYWGFICVDPDTNVLLADSKQQIKIKHLQNKVNNDNFQIATINRKSFLESASKIKNFFVHRVDRLFHITTITGHSIKITGYHPLLVLSNQNSNSNSNFIYIYGDKLKVGNFVWIRHIYQNYEKQKEEQNKEQMILSDQIYKDRLSHLQNESQIDFLLNQFCAHDLLPFTNSNQKILDMARFSAIFYTIGFLKWNKTLNLIQAKITVDDINDKQELIQELQSNPLISNLQIKKKDGFICKFQGILPYFLYSLGIPLRDETPNKIFPNWLFKCKKLIQKEFLASYLGTLNINSKNILTDFQKGNEKYLKINTPKLFPKKNNSIFQNQMRKLLQNLNLELTNHYSKSNKLEYEIKQSLSNMDILFNQIGVYYNNSETKQFCLLGEFIRYINHNFIKNSKKTKAEWEDRSIIKLAKQAFSLKKFRETFKQKDQLIAIPIEKIEILEKKRAIVMDIETSNGNHTFITNGFVSHNCPVHTPDGAPCGLLNHLSSTCEVVNYQSDLSTIPKVISRFEGFVSIYPYIVKKKIITYPIMLDGCLIGRVIGGKLVETENQTNRKKSSSRIEYDNQYILKIADQLRMLKVSKKNGIPENLEIVPIEKQTGSLFPGIYLFTRPARMMRPVINLLTKTIEKIGTFEQTYLNIALNVDDIKLGISTHMEIKPTNILSIVANLTPFSDFNQSPRNMYQCQMAKQTMGFPGFSIPYRSDNKLYRLHTLQKPIVQTKSQKYFGIDEYPLGANAIVAVISYTGYDMEDAMIINKGSYERGFGHGTVYKNTRVVLSKEQSKYKSSSYFTNHTEEEPDVPIEPNLDLDGLPTVGTVLKEGMAMMRYYNPETGKSNVLKYKNTEVAIVDGVAAFSSDQTDRLDGALLRLRYKRNPVIGDKFCLTEDHEVLTQSGWKFISDLKINEKIATLVDMKYLQYSPVLALYQYQNDSNLFSVSNDFLDLVCTWEHKLFVKNSSKSGYSLQKASEVKSLGLCWYKKNCSNQFPERKVFDLSLISNLNHNDLDENNKDKVSHIVEMNTWILFFGVYIRLLISDRLQKDETKKTIIFKMEDFQESGNGAKIISLCKQLGFSYQQTKESISVFSELLFKQLEDVSLSKLPKWCFELSENQSRLLLITILDCEEQMKETEDIERGYSDKMEADHIQRLCLHSGLSCDIIGMKMRINQKEESQEPKYEKKENEEFYHEGKVYCPEVSSGIFFVRRNGKVMWTGNSSRHGQKGVLSWLWPEMEMPFSESGLRPDIIINPHAFPSRMTIGMLIESMAGKVGSVYGEYQDATPFNFDEENRAVDYFGKKLLEAGYNYYGNEVLYSGVNGNELHADIFFGVVYYQRLKHMVGDKFQVRSTGRVNMLTRQPLKGRKVGGGIRFGEMERDSLLAHGTPFLLQDRLLNSSDIHITFICRKCGSVLSPLFVRGDSVEEKSIKCLTCDSKQYIEKVQIPYVFRFLTSELAAMNIKLTLELK</sequence>
<keyword evidence="9" id="KW-0862">Zinc</keyword>
<dbReference type="Gene3D" id="3.90.1110.10">
    <property type="entry name" value="RNA polymerase Rpb2, domain 2"/>
    <property type="match status" value="1"/>
</dbReference>
<keyword evidence="8" id="KW-0863">Zinc-finger</keyword>
<dbReference type="PANTHER" id="PTHR20856">
    <property type="entry name" value="DNA-DIRECTED RNA POLYMERASE I SUBUNIT 2"/>
    <property type="match status" value="1"/>
</dbReference>
<dbReference type="Pfam" id="PF00562">
    <property type="entry name" value="RNA_pol_Rpb2_6"/>
    <property type="match status" value="2"/>
</dbReference>
<dbReference type="Gene3D" id="3.90.1070.20">
    <property type="match status" value="1"/>
</dbReference>
<protein>
    <recommendedName>
        <fullName evidence="3">DNA-directed RNA polymerase</fullName>
        <ecNumber evidence="3">2.7.7.6</ecNumber>
    </recommendedName>
</protein>
<evidence type="ECO:0000256" key="5">
    <source>
        <dbReference type="ARBA" id="ARBA00022679"/>
    </source>
</evidence>
<feature type="domain" description="Hint" evidence="12">
    <location>
        <begin position="986"/>
        <end position="1034"/>
    </location>
</feature>
<dbReference type="InterPro" id="IPR037034">
    <property type="entry name" value="RNA_pol_Rpb2_2_sf"/>
</dbReference>
<evidence type="ECO:0000256" key="1">
    <source>
        <dbReference type="ARBA" id="ARBA00004123"/>
    </source>
</evidence>
<dbReference type="FunFam" id="2.40.270.10:FF:000011">
    <property type="entry name" value="DNA-directed RNA polymerase subunit beta"/>
    <property type="match status" value="1"/>
</dbReference>
<evidence type="ECO:0000259" key="13">
    <source>
        <dbReference type="SMART" id="SM00306"/>
    </source>
</evidence>
<evidence type="ECO:0000256" key="6">
    <source>
        <dbReference type="ARBA" id="ARBA00022695"/>
    </source>
</evidence>
<dbReference type="InterPro" id="IPR009674">
    <property type="entry name" value="Rpa2_dom_4"/>
</dbReference>
<feature type="domain" description="Hint" evidence="13">
    <location>
        <begin position="564"/>
        <end position="675"/>
    </location>
</feature>
<gene>
    <name evidence="14" type="ORF">M0811_12693</name>
</gene>
<evidence type="ECO:0000256" key="9">
    <source>
        <dbReference type="ARBA" id="ARBA00022833"/>
    </source>
</evidence>
<dbReference type="SUPFAM" id="SSF64484">
    <property type="entry name" value="beta and beta-prime subunits of DNA dependent RNA-polymerase"/>
    <property type="match status" value="3"/>
</dbReference>
<dbReference type="Gene3D" id="3.90.1800.10">
    <property type="entry name" value="RNA polymerase alpha subunit dimerisation domain"/>
    <property type="match status" value="1"/>
</dbReference>
<dbReference type="InterPro" id="IPR007644">
    <property type="entry name" value="RNA_pol_bsu_protrusion"/>
</dbReference>
<dbReference type="GO" id="GO:0003899">
    <property type="term" value="F:DNA-directed RNA polymerase activity"/>
    <property type="evidence" value="ECO:0007669"/>
    <property type="project" value="UniProtKB-EC"/>
</dbReference>
<dbReference type="InterPro" id="IPR015712">
    <property type="entry name" value="DNA-dir_RNA_pol_su2"/>
</dbReference>
<dbReference type="OrthoDB" id="10248617at2759"/>
<accession>A0A9Q0R680</accession>
<evidence type="ECO:0000256" key="3">
    <source>
        <dbReference type="ARBA" id="ARBA00012418"/>
    </source>
</evidence>
<dbReference type="SMART" id="SM00306">
    <property type="entry name" value="HintN"/>
    <property type="match status" value="2"/>
</dbReference>
<keyword evidence="10" id="KW-0804">Transcription</keyword>
<dbReference type="GO" id="GO:0032549">
    <property type="term" value="F:ribonucleoside binding"/>
    <property type="evidence" value="ECO:0007669"/>
    <property type="project" value="InterPro"/>
</dbReference>
<dbReference type="SMART" id="SM00305">
    <property type="entry name" value="HintC"/>
    <property type="match status" value="1"/>
</dbReference>
<dbReference type="FunFam" id="3.90.1800.10:FF:000004">
    <property type="entry name" value="DNA-directed RNA polymerase subunit beta"/>
    <property type="match status" value="1"/>
</dbReference>
<dbReference type="FunFam" id="3.90.1100.10:FF:000008">
    <property type="entry name" value="DNA-directed RNA polymerase subunit beta"/>
    <property type="match status" value="1"/>
</dbReference>
<evidence type="ECO:0000259" key="12">
    <source>
        <dbReference type="SMART" id="SM00305"/>
    </source>
</evidence>
<evidence type="ECO:0000256" key="11">
    <source>
        <dbReference type="ARBA" id="ARBA00023242"/>
    </source>
</evidence>
<keyword evidence="5" id="KW-0808">Transferase</keyword>
<organism evidence="14 15">
    <name type="scientific">Anaeramoeba ignava</name>
    <name type="common">Anaerobic marine amoeba</name>
    <dbReference type="NCBI Taxonomy" id="1746090"/>
    <lineage>
        <taxon>Eukaryota</taxon>
        <taxon>Metamonada</taxon>
        <taxon>Anaeramoebidae</taxon>
        <taxon>Anaeramoeba</taxon>
    </lineage>
</organism>
<evidence type="ECO:0000256" key="7">
    <source>
        <dbReference type="ARBA" id="ARBA00022723"/>
    </source>
</evidence>
<dbReference type="InterPro" id="IPR030934">
    <property type="entry name" value="Intein_C"/>
</dbReference>
<keyword evidence="11" id="KW-0539">Nucleus</keyword>
<dbReference type="NCBIfam" id="TIGR01445">
    <property type="entry name" value="intein_Nterm"/>
    <property type="match status" value="1"/>
</dbReference>
<dbReference type="EMBL" id="JAPDFW010000122">
    <property type="protein sequence ID" value="KAJ5067993.1"/>
    <property type="molecule type" value="Genomic_DNA"/>
</dbReference>
<dbReference type="Pfam" id="PF04565">
    <property type="entry name" value="RNA_pol_Rpb2_3"/>
    <property type="match status" value="2"/>
</dbReference>
<dbReference type="SUPFAM" id="SSF51294">
    <property type="entry name" value="Hedgehog/intein (Hint) domain"/>
    <property type="match status" value="2"/>
</dbReference>
<keyword evidence="7" id="KW-0479">Metal-binding</keyword>
<feature type="domain" description="Hint" evidence="13">
    <location>
        <begin position="1438"/>
        <end position="1538"/>
    </location>
</feature>
<comment type="similarity">
    <text evidence="2">Belongs to the RNA polymerase beta chain family.</text>
</comment>
<dbReference type="InterPro" id="IPR007641">
    <property type="entry name" value="RNA_pol_Rpb2_7"/>
</dbReference>
<dbReference type="PROSITE" id="PS50818">
    <property type="entry name" value="INTEIN_C_TER"/>
    <property type="match status" value="1"/>
</dbReference>
<evidence type="ECO:0000256" key="8">
    <source>
        <dbReference type="ARBA" id="ARBA00022771"/>
    </source>
</evidence>
<dbReference type="GO" id="GO:0008270">
    <property type="term" value="F:zinc ion binding"/>
    <property type="evidence" value="ECO:0007669"/>
    <property type="project" value="UniProtKB-KW"/>
</dbReference>
<dbReference type="InterPro" id="IPR037033">
    <property type="entry name" value="DNA-dir_RNAP_su2_hyb_sf"/>
</dbReference>
<reference evidence="14" key="1">
    <citation type="submission" date="2022-10" db="EMBL/GenBank/DDBJ databases">
        <title>Novel sulphate-reducing endosymbionts in the free-living metamonad Anaeramoeba.</title>
        <authorList>
            <person name="Jerlstrom-Hultqvist J."/>
            <person name="Cepicka I."/>
            <person name="Gallot-Lavallee L."/>
            <person name="Salas-Leiva D."/>
            <person name="Curtis B.A."/>
            <person name="Zahonova K."/>
            <person name="Pipaliya S."/>
            <person name="Dacks J."/>
            <person name="Roger A.J."/>
        </authorList>
    </citation>
    <scope>NUCLEOTIDE SEQUENCE</scope>
    <source>
        <strain evidence="14">BMAN</strain>
    </source>
</reference>
<dbReference type="Gene3D" id="2.40.50.150">
    <property type="match status" value="1"/>
</dbReference>
<dbReference type="InterPro" id="IPR014724">
    <property type="entry name" value="RNA_pol_RPB2_OB-fold"/>
</dbReference>
<dbReference type="Pfam" id="PF04561">
    <property type="entry name" value="RNA_pol_Rpb2_2"/>
    <property type="match status" value="1"/>
</dbReference>
<dbReference type="Pfam" id="PF04563">
    <property type="entry name" value="RNA_pol_Rpb2_1"/>
    <property type="match status" value="1"/>
</dbReference>
<dbReference type="Gene3D" id="2.40.270.10">
    <property type="entry name" value="DNA-directed RNA polymerase, subunit 2, domain 6"/>
    <property type="match status" value="2"/>
</dbReference>
<proteinExistence type="inferred from homology"/>
<dbReference type="InterPro" id="IPR003587">
    <property type="entry name" value="Hint_dom_N"/>
</dbReference>
<dbReference type="CDD" id="cd00081">
    <property type="entry name" value="Hint"/>
    <property type="match status" value="1"/>
</dbReference>
<dbReference type="Gene3D" id="2.170.16.10">
    <property type="entry name" value="Hedgehog/Intein (Hint) domain"/>
    <property type="match status" value="3"/>
</dbReference>
<dbReference type="InterPro" id="IPR007645">
    <property type="entry name" value="RNA_pol_Rpb2_3"/>
</dbReference>
<evidence type="ECO:0000313" key="14">
    <source>
        <dbReference type="EMBL" id="KAJ5067993.1"/>
    </source>
</evidence>
<dbReference type="InterPro" id="IPR003586">
    <property type="entry name" value="Hint_dom_C"/>
</dbReference>
<dbReference type="InterPro" id="IPR007120">
    <property type="entry name" value="DNA-dir_RNAP_su2_dom"/>
</dbReference>
<dbReference type="InterPro" id="IPR036844">
    <property type="entry name" value="Hint_dom_sf"/>
</dbReference>
<dbReference type="Gene3D" id="3.90.1100.10">
    <property type="match status" value="3"/>
</dbReference>